<dbReference type="PANTHER" id="PTHR42718">
    <property type="entry name" value="MAJOR FACILITATOR SUPERFAMILY MULTIDRUG TRANSPORTER MFSC"/>
    <property type="match status" value="1"/>
</dbReference>
<evidence type="ECO:0000313" key="11">
    <source>
        <dbReference type="Proteomes" id="UP000196228"/>
    </source>
</evidence>
<keyword evidence="3" id="KW-1003">Cell membrane</keyword>
<feature type="transmembrane region" description="Helical" evidence="8">
    <location>
        <begin position="56"/>
        <end position="76"/>
    </location>
</feature>
<evidence type="ECO:0000256" key="5">
    <source>
        <dbReference type="ARBA" id="ARBA00022989"/>
    </source>
</evidence>
<dbReference type="AlphaFoldDB" id="A0A1Y0I109"/>
<feature type="transmembrane region" description="Helical" evidence="8">
    <location>
        <begin position="307"/>
        <end position="329"/>
    </location>
</feature>
<dbReference type="OrthoDB" id="4080117at2"/>
<dbReference type="KEGG" id="cceu:CBR64_18875"/>
<evidence type="ECO:0000256" key="1">
    <source>
        <dbReference type="ARBA" id="ARBA00004651"/>
    </source>
</evidence>
<keyword evidence="4 8" id="KW-0812">Transmembrane</keyword>
<feature type="transmembrane region" description="Helical" evidence="8">
    <location>
        <begin position="410"/>
        <end position="432"/>
    </location>
</feature>
<sequence>MTDHDLDVASPRTTPDPARWRVLALLGTAQLMLILDITVVTIALPAIGGDLGLERAALTWVVSAYTLAFGGLMLLGGRLADRFGSRRLVLTGLTIFTLASLATGLATGPALLLAGRVAQGVGAALLSPAALSAVVTTFDGEERNRALGVWSALSGGGAALGVLLGGLLTGGPGWPWIFFVNVPIGLVLLAALLRLLPAGPVGSDRRRLDLLGAALVTAATGAVLFALIGAGDRGWTDAATMLWLVAGLVLYAVFALWQRAADAPLMDLRLLVRRPVRAGTFLILAATALMIAVFFLGSFLLQRVHDLGPIATGLLFLPVAVATMAGSQLAGTFLGRTGARAMTLVAALVVAAGLALPACVGGVAAAVTGMAVGSAGIGALFVVASATALGQVAPHEAGIASGIVSTFHEFGAALGAAVISSVAAAGIAGGTVQGIEAGFGFAAVVAVVAGALVLALLPARRPTTSTDPGTDAAARTGEPGPSDGS</sequence>
<reference evidence="10 11" key="1">
    <citation type="submission" date="2017-05" db="EMBL/GenBank/DDBJ databases">
        <authorList>
            <person name="Song R."/>
            <person name="Chenine A.L."/>
            <person name="Ruprecht R.M."/>
        </authorList>
    </citation>
    <scope>NUCLEOTIDE SEQUENCE [LARGE SCALE GENOMIC DNA]</scope>
    <source>
        <strain evidence="10 11">PSBB019</strain>
    </source>
</reference>
<name>A0A1Y0I109_CELCE</name>
<proteinExistence type="predicted"/>
<organism evidence="10 11">
    <name type="scientific">Cellulosimicrobium cellulans</name>
    <name type="common">Arthrobacter luteus</name>
    <dbReference type="NCBI Taxonomy" id="1710"/>
    <lineage>
        <taxon>Bacteria</taxon>
        <taxon>Bacillati</taxon>
        <taxon>Actinomycetota</taxon>
        <taxon>Actinomycetes</taxon>
        <taxon>Micrococcales</taxon>
        <taxon>Promicromonosporaceae</taxon>
        <taxon>Cellulosimicrobium</taxon>
    </lineage>
</organism>
<dbReference type="InterPro" id="IPR011701">
    <property type="entry name" value="MFS"/>
</dbReference>
<evidence type="ECO:0000256" key="7">
    <source>
        <dbReference type="SAM" id="MobiDB-lite"/>
    </source>
</evidence>
<keyword evidence="2" id="KW-0813">Transport</keyword>
<feature type="transmembrane region" description="Helical" evidence="8">
    <location>
        <begin position="174"/>
        <end position="196"/>
    </location>
</feature>
<evidence type="ECO:0000256" key="6">
    <source>
        <dbReference type="ARBA" id="ARBA00023136"/>
    </source>
</evidence>
<gene>
    <name evidence="10" type="ORF">CBR64_18875</name>
</gene>
<evidence type="ECO:0000256" key="3">
    <source>
        <dbReference type="ARBA" id="ARBA00022475"/>
    </source>
</evidence>
<dbReference type="RefSeq" id="WP_087472119.1">
    <property type="nucleotide sequence ID" value="NZ_CP021383.1"/>
</dbReference>
<evidence type="ECO:0000256" key="2">
    <source>
        <dbReference type="ARBA" id="ARBA00022448"/>
    </source>
</evidence>
<dbReference type="PANTHER" id="PTHR42718:SF46">
    <property type="entry name" value="BLR6921 PROTEIN"/>
    <property type="match status" value="1"/>
</dbReference>
<feature type="transmembrane region" description="Helical" evidence="8">
    <location>
        <begin position="88"/>
        <end position="111"/>
    </location>
</feature>
<feature type="region of interest" description="Disordered" evidence="7">
    <location>
        <begin position="462"/>
        <end position="485"/>
    </location>
</feature>
<dbReference type="InterPro" id="IPR020846">
    <property type="entry name" value="MFS_dom"/>
</dbReference>
<evidence type="ECO:0000259" key="9">
    <source>
        <dbReference type="PROSITE" id="PS50850"/>
    </source>
</evidence>
<comment type="subcellular location">
    <subcellularLocation>
        <location evidence="1">Cell membrane</location>
        <topology evidence="1">Multi-pass membrane protein</topology>
    </subcellularLocation>
</comment>
<keyword evidence="6 8" id="KW-0472">Membrane</keyword>
<dbReference type="SUPFAM" id="SSF103473">
    <property type="entry name" value="MFS general substrate transporter"/>
    <property type="match status" value="1"/>
</dbReference>
<evidence type="ECO:0000256" key="8">
    <source>
        <dbReference type="SAM" id="Phobius"/>
    </source>
</evidence>
<feature type="transmembrane region" description="Helical" evidence="8">
    <location>
        <begin position="147"/>
        <end position="168"/>
    </location>
</feature>
<feature type="transmembrane region" description="Helical" evidence="8">
    <location>
        <begin position="22"/>
        <end position="44"/>
    </location>
</feature>
<dbReference type="PROSITE" id="PS50850">
    <property type="entry name" value="MFS"/>
    <property type="match status" value="1"/>
</dbReference>
<evidence type="ECO:0000313" key="10">
    <source>
        <dbReference type="EMBL" id="ARU53194.1"/>
    </source>
</evidence>
<dbReference type="EMBL" id="CP021383">
    <property type="protein sequence ID" value="ARU53194.1"/>
    <property type="molecule type" value="Genomic_DNA"/>
</dbReference>
<dbReference type="Pfam" id="PF07690">
    <property type="entry name" value="MFS_1"/>
    <property type="match status" value="1"/>
</dbReference>
<dbReference type="Gene3D" id="1.20.1250.20">
    <property type="entry name" value="MFS general substrate transporter like domains"/>
    <property type="match status" value="1"/>
</dbReference>
<dbReference type="InterPro" id="IPR036259">
    <property type="entry name" value="MFS_trans_sf"/>
</dbReference>
<feature type="transmembrane region" description="Helical" evidence="8">
    <location>
        <begin position="208"/>
        <end position="228"/>
    </location>
</feature>
<keyword evidence="5 8" id="KW-1133">Transmembrane helix</keyword>
<feature type="transmembrane region" description="Helical" evidence="8">
    <location>
        <begin position="278"/>
        <end position="301"/>
    </location>
</feature>
<feature type="transmembrane region" description="Helical" evidence="8">
    <location>
        <begin position="240"/>
        <end position="257"/>
    </location>
</feature>
<dbReference type="CDD" id="cd17321">
    <property type="entry name" value="MFS_MMR_MDR_like"/>
    <property type="match status" value="1"/>
</dbReference>
<feature type="transmembrane region" description="Helical" evidence="8">
    <location>
        <begin position="370"/>
        <end position="389"/>
    </location>
</feature>
<feature type="domain" description="Major facilitator superfamily (MFS) profile" evidence="9">
    <location>
        <begin position="22"/>
        <end position="461"/>
    </location>
</feature>
<feature type="transmembrane region" description="Helical" evidence="8">
    <location>
        <begin position="341"/>
        <end position="364"/>
    </location>
</feature>
<accession>A0A1Y0I109</accession>
<protein>
    <submittedName>
        <fullName evidence="10">MFS transporter</fullName>
    </submittedName>
</protein>
<feature type="transmembrane region" description="Helical" evidence="8">
    <location>
        <begin position="117"/>
        <end position="135"/>
    </location>
</feature>
<dbReference type="GO" id="GO:0022857">
    <property type="term" value="F:transmembrane transporter activity"/>
    <property type="evidence" value="ECO:0007669"/>
    <property type="project" value="InterPro"/>
</dbReference>
<evidence type="ECO:0000256" key="4">
    <source>
        <dbReference type="ARBA" id="ARBA00022692"/>
    </source>
</evidence>
<dbReference type="Proteomes" id="UP000196228">
    <property type="component" value="Chromosome"/>
</dbReference>
<dbReference type="Gene3D" id="1.20.1720.10">
    <property type="entry name" value="Multidrug resistance protein D"/>
    <property type="match status" value="1"/>
</dbReference>
<feature type="transmembrane region" description="Helical" evidence="8">
    <location>
        <begin position="438"/>
        <end position="457"/>
    </location>
</feature>
<dbReference type="GO" id="GO:0005886">
    <property type="term" value="C:plasma membrane"/>
    <property type="evidence" value="ECO:0007669"/>
    <property type="project" value="UniProtKB-SubCell"/>
</dbReference>